<evidence type="ECO:0000256" key="9">
    <source>
        <dbReference type="SAM" id="MobiDB-lite"/>
    </source>
</evidence>
<dbReference type="GO" id="GO:0005886">
    <property type="term" value="C:plasma membrane"/>
    <property type="evidence" value="ECO:0007669"/>
    <property type="project" value="UniProtKB-SubCell"/>
</dbReference>
<feature type="compositionally biased region" description="Basic and acidic residues" evidence="9">
    <location>
        <begin position="250"/>
        <end position="259"/>
    </location>
</feature>
<keyword evidence="6" id="KW-0653">Protein transport</keyword>
<feature type="compositionally biased region" description="Pro residues" evidence="9">
    <location>
        <begin position="76"/>
        <end position="87"/>
    </location>
</feature>
<proteinExistence type="predicted"/>
<sequence>MIRVLIKLAAIFVLAYAAVHLVYARLEKELLTGSCCGIAEFPVAQPAKQNAPAGKDVTNPPAQQELALEKEQAPAPQQPDPPVPPVPQGTAEPQEPVDAPAPEGAAPALPSAEQPVDYEHPDFQVIVRRNIFQLVQTEQPETATQQLPKEVQPVAAVEEAPQTSLNLTLQGTIMGDDQVARAIIIEDKQTEQKLYRIGDAVQGAIIESIERGKVILEVFGARETLLMEKRKGGGPRLPSPPVRTSSPTPRRIDSREEQQVRTNRRPPSIRTPRRINIRRNPLRNARDTNDDTQLDDVVDEEDELLPEDDLPSLEEEN</sequence>
<evidence type="ECO:0000256" key="5">
    <source>
        <dbReference type="ARBA" id="ARBA00022692"/>
    </source>
</evidence>
<dbReference type="GO" id="GO:0015031">
    <property type="term" value="P:protein transport"/>
    <property type="evidence" value="ECO:0007669"/>
    <property type="project" value="UniProtKB-KW"/>
</dbReference>
<evidence type="ECO:0000313" key="11">
    <source>
        <dbReference type="EMBL" id="XCN71950.1"/>
    </source>
</evidence>
<feature type="compositionally biased region" description="Low complexity" evidence="9">
    <location>
        <begin position="96"/>
        <end position="113"/>
    </location>
</feature>
<keyword evidence="8" id="KW-0472">Membrane</keyword>
<protein>
    <submittedName>
        <fullName evidence="11">Type II secretion system protein N</fullName>
    </submittedName>
</protein>
<evidence type="ECO:0000256" key="3">
    <source>
        <dbReference type="ARBA" id="ARBA00022475"/>
    </source>
</evidence>
<dbReference type="KEGG" id="eaj:Q3M24_16800"/>
<comment type="subcellular location">
    <subcellularLocation>
        <location evidence="1">Cell inner membrane</location>
    </subcellularLocation>
</comment>
<evidence type="ECO:0000259" key="10">
    <source>
        <dbReference type="Pfam" id="PF11356"/>
    </source>
</evidence>
<dbReference type="InterPro" id="IPR024961">
    <property type="entry name" value="T2SS_GspC_N"/>
</dbReference>
<evidence type="ECO:0000256" key="4">
    <source>
        <dbReference type="ARBA" id="ARBA00022519"/>
    </source>
</evidence>
<gene>
    <name evidence="11" type="ORF">Q3M24_16800</name>
</gene>
<dbReference type="EMBL" id="CP159373">
    <property type="protein sequence ID" value="XCN71950.1"/>
    <property type="molecule type" value="Genomic_DNA"/>
</dbReference>
<dbReference type="Gene3D" id="2.30.30.830">
    <property type="match status" value="1"/>
</dbReference>
<evidence type="ECO:0000256" key="8">
    <source>
        <dbReference type="ARBA" id="ARBA00023136"/>
    </source>
</evidence>
<keyword evidence="4" id="KW-0997">Cell inner membrane</keyword>
<feature type="compositionally biased region" description="Acidic residues" evidence="9">
    <location>
        <begin position="290"/>
        <end position="317"/>
    </location>
</feature>
<feature type="region of interest" description="Disordered" evidence="9">
    <location>
        <begin position="229"/>
        <end position="317"/>
    </location>
</feature>
<accession>A0AAU8LSR1</accession>
<evidence type="ECO:0000256" key="6">
    <source>
        <dbReference type="ARBA" id="ARBA00022927"/>
    </source>
</evidence>
<reference evidence="11" key="2">
    <citation type="submission" date="2024-06" db="EMBL/GenBank/DDBJ databases">
        <authorList>
            <person name="Plum-Jensen L.E."/>
            <person name="Schramm A."/>
            <person name="Marshall I.P.G."/>
        </authorList>
    </citation>
    <scope>NUCLEOTIDE SEQUENCE</scope>
    <source>
        <strain evidence="11">Rat1</strain>
    </source>
</reference>
<keyword evidence="3" id="KW-1003">Cell membrane</keyword>
<feature type="domain" description="Type II secretion system protein GspC N-terminal" evidence="10">
    <location>
        <begin position="122"/>
        <end position="226"/>
    </location>
</feature>
<keyword evidence="5" id="KW-0812">Transmembrane</keyword>
<keyword evidence="2" id="KW-0813">Transport</keyword>
<evidence type="ECO:0000256" key="7">
    <source>
        <dbReference type="ARBA" id="ARBA00022989"/>
    </source>
</evidence>
<name>A0AAU8LSR1_9BACT</name>
<reference evidence="11" key="1">
    <citation type="journal article" date="2024" name="Syst. Appl. Microbiol.">
        <title>First single-strain enrichments of Electrothrix cable bacteria, description of E. aestuarii sp. nov. and E. rattekaaiensis sp. nov., and proposal of a cable bacteria taxonomy following the rules of the SeqCode.</title>
        <authorList>
            <person name="Plum-Jensen L.E."/>
            <person name="Schramm A."/>
            <person name="Marshall I.P.G."/>
        </authorList>
    </citation>
    <scope>NUCLEOTIDE SEQUENCE</scope>
    <source>
        <strain evidence="11">Rat1</strain>
    </source>
</reference>
<keyword evidence="7" id="KW-1133">Transmembrane helix</keyword>
<feature type="compositionally biased region" description="Basic residues" evidence="9">
    <location>
        <begin position="271"/>
        <end position="281"/>
    </location>
</feature>
<dbReference type="AlphaFoldDB" id="A0AAU8LSR1"/>
<evidence type="ECO:0000256" key="1">
    <source>
        <dbReference type="ARBA" id="ARBA00004533"/>
    </source>
</evidence>
<evidence type="ECO:0000256" key="2">
    <source>
        <dbReference type="ARBA" id="ARBA00022448"/>
    </source>
</evidence>
<organism evidence="11">
    <name type="scientific">Candidatus Electrothrix aestuarii</name>
    <dbReference type="NCBI Taxonomy" id="3062594"/>
    <lineage>
        <taxon>Bacteria</taxon>
        <taxon>Pseudomonadati</taxon>
        <taxon>Thermodesulfobacteriota</taxon>
        <taxon>Desulfobulbia</taxon>
        <taxon>Desulfobulbales</taxon>
        <taxon>Desulfobulbaceae</taxon>
        <taxon>Candidatus Electrothrix</taxon>
    </lineage>
</organism>
<feature type="region of interest" description="Disordered" evidence="9">
    <location>
        <begin position="49"/>
        <end position="115"/>
    </location>
</feature>
<dbReference type="Pfam" id="PF11356">
    <property type="entry name" value="T2SSC"/>
    <property type="match status" value="1"/>
</dbReference>